<dbReference type="EMBL" id="KN822210">
    <property type="protein sequence ID" value="KIM52442.1"/>
    <property type="molecule type" value="Genomic_DNA"/>
</dbReference>
<evidence type="ECO:0000313" key="2">
    <source>
        <dbReference type="Proteomes" id="UP000053989"/>
    </source>
</evidence>
<organism evidence="1 2">
    <name type="scientific">Scleroderma citrinum Foug A</name>
    <dbReference type="NCBI Taxonomy" id="1036808"/>
    <lineage>
        <taxon>Eukaryota</taxon>
        <taxon>Fungi</taxon>
        <taxon>Dikarya</taxon>
        <taxon>Basidiomycota</taxon>
        <taxon>Agaricomycotina</taxon>
        <taxon>Agaricomycetes</taxon>
        <taxon>Agaricomycetidae</taxon>
        <taxon>Boletales</taxon>
        <taxon>Sclerodermatineae</taxon>
        <taxon>Sclerodermataceae</taxon>
        <taxon>Scleroderma</taxon>
    </lineage>
</organism>
<dbReference type="AlphaFoldDB" id="A0A0C2ZI23"/>
<protein>
    <submittedName>
        <fullName evidence="1">Uncharacterized protein</fullName>
    </submittedName>
</protein>
<reference evidence="2" key="2">
    <citation type="submission" date="2015-01" db="EMBL/GenBank/DDBJ databases">
        <title>Evolutionary Origins and Diversification of the Mycorrhizal Mutualists.</title>
        <authorList>
            <consortium name="DOE Joint Genome Institute"/>
            <consortium name="Mycorrhizal Genomics Consortium"/>
            <person name="Kohler A."/>
            <person name="Kuo A."/>
            <person name="Nagy L.G."/>
            <person name="Floudas D."/>
            <person name="Copeland A."/>
            <person name="Barry K.W."/>
            <person name="Cichocki N."/>
            <person name="Veneault-Fourrey C."/>
            <person name="LaButti K."/>
            <person name="Lindquist E.A."/>
            <person name="Lipzen A."/>
            <person name="Lundell T."/>
            <person name="Morin E."/>
            <person name="Murat C."/>
            <person name="Riley R."/>
            <person name="Ohm R."/>
            <person name="Sun H."/>
            <person name="Tunlid A."/>
            <person name="Henrissat B."/>
            <person name="Grigoriev I.V."/>
            <person name="Hibbett D.S."/>
            <person name="Martin F."/>
        </authorList>
    </citation>
    <scope>NUCLEOTIDE SEQUENCE [LARGE SCALE GENOMIC DNA]</scope>
    <source>
        <strain evidence="2">Foug A</strain>
    </source>
</reference>
<evidence type="ECO:0000313" key="1">
    <source>
        <dbReference type="EMBL" id="KIM52442.1"/>
    </source>
</evidence>
<name>A0A0C2ZI23_9AGAM</name>
<dbReference type="InParanoid" id="A0A0C2ZI23"/>
<dbReference type="STRING" id="1036808.A0A0C2ZI23"/>
<dbReference type="Proteomes" id="UP000053989">
    <property type="component" value="Unassembled WGS sequence"/>
</dbReference>
<proteinExistence type="predicted"/>
<sequence length="57" mass="6252">MQIQPNLRTIEGVLFEALVRAGAVSQDNADDPVKVLANSLVLVARPISNIYIVYLSR</sequence>
<keyword evidence="2" id="KW-1185">Reference proteome</keyword>
<reference evidence="1 2" key="1">
    <citation type="submission" date="2014-04" db="EMBL/GenBank/DDBJ databases">
        <authorList>
            <consortium name="DOE Joint Genome Institute"/>
            <person name="Kuo A."/>
            <person name="Kohler A."/>
            <person name="Nagy L.G."/>
            <person name="Floudas D."/>
            <person name="Copeland A."/>
            <person name="Barry K.W."/>
            <person name="Cichocki N."/>
            <person name="Veneault-Fourrey C."/>
            <person name="LaButti K."/>
            <person name="Lindquist E.A."/>
            <person name="Lipzen A."/>
            <person name="Lundell T."/>
            <person name="Morin E."/>
            <person name="Murat C."/>
            <person name="Sun H."/>
            <person name="Tunlid A."/>
            <person name="Henrissat B."/>
            <person name="Grigoriev I.V."/>
            <person name="Hibbett D.S."/>
            <person name="Martin F."/>
            <person name="Nordberg H.P."/>
            <person name="Cantor M.N."/>
            <person name="Hua S.X."/>
        </authorList>
    </citation>
    <scope>NUCLEOTIDE SEQUENCE [LARGE SCALE GENOMIC DNA]</scope>
    <source>
        <strain evidence="1 2">Foug A</strain>
    </source>
</reference>
<dbReference type="HOGENOM" id="CLU_2997775_0_0_1"/>
<accession>A0A0C2ZI23</accession>
<gene>
    <name evidence="1" type="ORF">SCLCIDRAFT_1223713</name>
</gene>